<organism evidence="2 3">
    <name type="scientific">Coprinopsis marcescibilis</name>
    <name type="common">Agaric fungus</name>
    <name type="synonym">Psathyrella marcescibilis</name>
    <dbReference type="NCBI Taxonomy" id="230819"/>
    <lineage>
        <taxon>Eukaryota</taxon>
        <taxon>Fungi</taxon>
        <taxon>Dikarya</taxon>
        <taxon>Basidiomycota</taxon>
        <taxon>Agaricomycotina</taxon>
        <taxon>Agaricomycetes</taxon>
        <taxon>Agaricomycetidae</taxon>
        <taxon>Agaricales</taxon>
        <taxon>Agaricineae</taxon>
        <taxon>Psathyrellaceae</taxon>
        <taxon>Coprinopsis</taxon>
    </lineage>
</organism>
<name>A0A5C3L6C3_COPMA</name>
<sequence length="412" mass="44346">MKAVPKKRGPACAKKDANPLDVAPSAAAPAISASKLKVSRPAKGPTAAHAAKQKSKSNNKINSTSVQLLGNRSPQDSNSNPESFHLSQVSDTSDGKDDPTNDKSCSTIAEVPVLTVEAQMIKDLQAKIAELEQSSKKVSTKGREQWPKRQMKKTTVKSPANPDNGLGGLNDDNAADIRPTTPSPPPQIARTLGLAGPQSRNLQQMNKTALIFQDPDSHVTAVESAVPKPCAMGVGRTTARKPTLNPLVQATHTKPAHPNSTTVLPPSLPVAARAVSYTLTSNKWKDAFLLTLYHALFCSSQPFTNFTSASPEFHKLVQSIVSEVYPGSRPTTTSPHARMKASSFSQVSWGAAMNGYIVGLNGISHDQWMDIMESCSEVLQVLRSEEIELADEPVENRTNMFSFPSLYKGRVF</sequence>
<dbReference type="EMBL" id="ML210158">
    <property type="protein sequence ID" value="TFK28215.1"/>
    <property type="molecule type" value="Genomic_DNA"/>
</dbReference>
<evidence type="ECO:0000256" key="1">
    <source>
        <dbReference type="SAM" id="MobiDB-lite"/>
    </source>
</evidence>
<feature type="compositionally biased region" description="Low complexity" evidence="1">
    <location>
        <begin position="23"/>
        <end position="34"/>
    </location>
</feature>
<gene>
    <name evidence="2" type="ORF">FA15DRAFT_653085</name>
</gene>
<evidence type="ECO:0000313" key="2">
    <source>
        <dbReference type="EMBL" id="TFK28215.1"/>
    </source>
</evidence>
<feature type="region of interest" description="Disordered" evidence="1">
    <location>
        <begin position="133"/>
        <end position="192"/>
    </location>
</feature>
<feature type="region of interest" description="Disordered" evidence="1">
    <location>
        <begin position="1"/>
        <end position="106"/>
    </location>
</feature>
<dbReference type="Proteomes" id="UP000307440">
    <property type="component" value="Unassembled WGS sequence"/>
</dbReference>
<reference evidence="2 3" key="1">
    <citation type="journal article" date="2019" name="Nat. Ecol. Evol.">
        <title>Megaphylogeny resolves global patterns of mushroom evolution.</title>
        <authorList>
            <person name="Varga T."/>
            <person name="Krizsan K."/>
            <person name="Foldi C."/>
            <person name="Dima B."/>
            <person name="Sanchez-Garcia M."/>
            <person name="Sanchez-Ramirez S."/>
            <person name="Szollosi G.J."/>
            <person name="Szarkandi J.G."/>
            <person name="Papp V."/>
            <person name="Albert L."/>
            <person name="Andreopoulos W."/>
            <person name="Angelini C."/>
            <person name="Antonin V."/>
            <person name="Barry K.W."/>
            <person name="Bougher N.L."/>
            <person name="Buchanan P."/>
            <person name="Buyck B."/>
            <person name="Bense V."/>
            <person name="Catcheside P."/>
            <person name="Chovatia M."/>
            <person name="Cooper J."/>
            <person name="Damon W."/>
            <person name="Desjardin D."/>
            <person name="Finy P."/>
            <person name="Geml J."/>
            <person name="Haridas S."/>
            <person name="Hughes K."/>
            <person name="Justo A."/>
            <person name="Karasinski D."/>
            <person name="Kautmanova I."/>
            <person name="Kiss B."/>
            <person name="Kocsube S."/>
            <person name="Kotiranta H."/>
            <person name="LaButti K.M."/>
            <person name="Lechner B.E."/>
            <person name="Liimatainen K."/>
            <person name="Lipzen A."/>
            <person name="Lukacs Z."/>
            <person name="Mihaltcheva S."/>
            <person name="Morgado L.N."/>
            <person name="Niskanen T."/>
            <person name="Noordeloos M.E."/>
            <person name="Ohm R.A."/>
            <person name="Ortiz-Santana B."/>
            <person name="Ovrebo C."/>
            <person name="Racz N."/>
            <person name="Riley R."/>
            <person name="Savchenko A."/>
            <person name="Shiryaev A."/>
            <person name="Soop K."/>
            <person name="Spirin V."/>
            <person name="Szebenyi C."/>
            <person name="Tomsovsky M."/>
            <person name="Tulloss R.E."/>
            <person name="Uehling J."/>
            <person name="Grigoriev I.V."/>
            <person name="Vagvolgyi C."/>
            <person name="Papp T."/>
            <person name="Martin F.M."/>
            <person name="Miettinen O."/>
            <person name="Hibbett D.S."/>
            <person name="Nagy L.G."/>
        </authorList>
    </citation>
    <scope>NUCLEOTIDE SEQUENCE [LARGE SCALE GENOMIC DNA]</scope>
    <source>
        <strain evidence="2 3">CBS 121175</strain>
    </source>
</reference>
<protein>
    <submittedName>
        <fullName evidence="2">Uncharacterized protein</fullName>
    </submittedName>
</protein>
<evidence type="ECO:0000313" key="3">
    <source>
        <dbReference type="Proteomes" id="UP000307440"/>
    </source>
</evidence>
<dbReference type="AlphaFoldDB" id="A0A5C3L6C3"/>
<accession>A0A5C3L6C3</accession>
<feature type="compositionally biased region" description="Polar residues" evidence="1">
    <location>
        <begin position="66"/>
        <end position="92"/>
    </location>
</feature>
<keyword evidence="3" id="KW-1185">Reference proteome</keyword>
<feature type="compositionally biased region" description="Basic and acidic residues" evidence="1">
    <location>
        <begin position="133"/>
        <end position="147"/>
    </location>
</feature>
<proteinExistence type="predicted"/>
<dbReference type="OrthoDB" id="3070163at2759"/>